<accession>A0A3G5AIU5</accession>
<reference evidence="2" key="1">
    <citation type="submission" date="2018-10" db="EMBL/GenBank/DDBJ databases">
        <title>Hidden diversity of soil giant viruses.</title>
        <authorList>
            <person name="Schulz F."/>
            <person name="Alteio L."/>
            <person name="Goudeau D."/>
            <person name="Ryan E.M."/>
            <person name="Malmstrom R.R."/>
            <person name="Blanchard J."/>
            <person name="Woyke T."/>
        </authorList>
    </citation>
    <scope>NUCLEOTIDE SEQUENCE</scope>
    <source>
        <strain evidence="2">SYV1</strain>
    </source>
</reference>
<feature type="compositionally biased region" description="Polar residues" evidence="1">
    <location>
        <begin position="69"/>
        <end position="89"/>
    </location>
</feature>
<proteinExistence type="predicted"/>
<organism evidence="2">
    <name type="scientific">Sylvanvirus sp</name>
    <dbReference type="NCBI Taxonomy" id="2487774"/>
    <lineage>
        <taxon>Viruses</taxon>
    </lineage>
</organism>
<evidence type="ECO:0000256" key="1">
    <source>
        <dbReference type="SAM" id="MobiDB-lite"/>
    </source>
</evidence>
<gene>
    <name evidence="2" type="ORF">Sylvanvirus26_7</name>
</gene>
<feature type="region of interest" description="Disordered" evidence="1">
    <location>
        <begin position="1"/>
        <end position="20"/>
    </location>
</feature>
<feature type="region of interest" description="Disordered" evidence="1">
    <location>
        <begin position="42"/>
        <end position="89"/>
    </location>
</feature>
<name>A0A3G5AIU5_9VIRU</name>
<sequence length="118" mass="12330">MQSHSGEGPASNVAAPKISPFDEIDPDAIFALVDAKVGLNSLEVDTEDPVSPKSSDVMIHSGSNSSSSVDGKQSCLEQDSKNISNPDSATSVIFSTEVAQDIAKLDETCNTHILAILL</sequence>
<evidence type="ECO:0000313" key="2">
    <source>
        <dbReference type="EMBL" id="AYV87117.1"/>
    </source>
</evidence>
<protein>
    <submittedName>
        <fullName evidence="2">Uncharacterized protein</fullName>
    </submittedName>
</protein>
<dbReference type="EMBL" id="MK072532">
    <property type="protein sequence ID" value="AYV87117.1"/>
    <property type="molecule type" value="Genomic_DNA"/>
</dbReference>